<evidence type="ECO:0000256" key="8">
    <source>
        <dbReference type="SAM" id="MobiDB-lite"/>
    </source>
</evidence>
<evidence type="ECO:0000256" key="7">
    <source>
        <dbReference type="ARBA" id="ARBA00032345"/>
    </source>
</evidence>
<evidence type="ECO:0000256" key="1">
    <source>
        <dbReference type="ARBA" id="ARBA00008279"/>
    </source>
</evidence>
<name>A0A7S1BMN0_9STRA</name>
<dbReference type="NCBIfam" id="TIGR00231">
    <property type="entry name" value="small_GTP"/>
    <property type="match status" value="1"/>
</dbReference>
<dbReference type="InterPro" id="IPR016484">
    <property type="entry name" value="GTPase_Der"/>
</dbReference>
<dbReference type="HAMAP" id="MF_00195">
    <property type="entry name" value="GTPase_Der"/>
    <property type="match status" value="1"/>
</dbReference>
<feature type="compositionally biased region" description="Basic residues" evidence="8">
    <location>
        <begin position="158"/>
        <end position="168"/>
    </location>
</feature>
<dbReference type="InterPro" id="IPR032859">
    <property type="entry name" value="KH_dom-like"/>
</dbReference>
<dbReference type="InterPro" id="IPR006073">
    <property type="entry name" value="GTP-bd"/>
</dbReference>
<evidence type="ECO:0000256" key="2">
    <source>
        <dbReference type="ARBA" id="ARBA00020953"/>
    </source>
</evidence>
<evidence type="ECO:0000259" key="9">
    <source>
        <dbReference type="Pfam" id="PF01926"/>
    </source>
</evidence>
<comment type="similarity">
    <text evidence="1">Belongs to the TRAFAC class TrmE-Era-EngA-EngB-Septin-like GTPase superfamily. EngA (Der) GTPase family.</text>
</comment>
<dbReference type="InterPro" id="IPR005225">
    <property type="entry name" value="Small_GTP-bd"/>
</dbReference>
<evidence type="ECO:0000256" key="5">
    <source>
        <dbReference type="ARBA" id="ARBA00022741"/>
    </source>
</evidence>
<reference evidence="11" key="1">
    <citation type="submission" date="2021-01" db="EMBL/GenBank/DDBJ databases">
        <authorList>
            <person name="Corre E."/>
            <person name="Pelletier E."/>
            <person name="Niang G."/>
            <person name="Scheremetjew M."/>
            <person name="Finn R."/>
            <person name="Kale V."/>
            <person name="Holt S."/>
            <person name="Cochrane G."/>
            <person name="Meng A."/>
            <person name="Brown T."/>
            <person name="Cohen L."/>
        </authorList>
    </citation>
    <scope>NUCLEOTIDE SEQUENCE</scope>
    <source>
        <strain evidence="11">308</strain>
    </source>
</reference>
<keyword evidence="5" id="KW-0547">Nucleotide-binding</keyword>
<sequence length="707" mass="77276">MCGVFAFAISASSAVALRIRRIPTAAAPRAAVLSNQRCGMTRLRRMPFFSSTYLGPGFAHFSSLMSYGRFCALEHLRRNVGSSTSAFRRFIASVSDNATSDDGDDDDTIIAPPRLDCYERRAVVTIVGPANAGKSTLFNRLMCRESEKAYRLNSEGRGKHKRKNRLRSKSALGSANPGAQAHLRGGAIVSSTPGTTRDRRTCEGRLGSVEFVLHDTAGLDVVALAGSAPRRRRRKRRNRGGGDGMEVSGRAMQTAMAAQTAAAASSADLVLLMFDGRVGLTADFLEACRLLRRTMREGSSVRLLANKLEGDAWSREESPVLDFLEEASRAGFGDPVPISAQHGEGMAEIAAMIHEAGQQKLERMGMLPSDHILEEGTKQDDKNDACRPLQLAIIGRQNVGKSTLLNALLGEERVISGPSPGLTRDAISVEFMHSDGRVVRLVDTAGIRKISRRDASDTIEDLSVEGSLRALRLAEVILLVVDAASGCLSKTELALADAVVREGRALVVVANKYDLVADAVSPEEYQSGVAEHVAISLPVLEGTPVVPVGALEGNPHPRDVLDAAFHAKERWERTLSTGLLNRWLSDVLETNPPPTVGAGCRIRIKYVVQTKGRPPTFLLFANVKSLPEHYMRHLRRSFQQTFDMFGMDVRLIMKKSDENRNPFQRKKRIGTGIGGREARFRRKIAAVVSEGKGKPKKHRRKNKNSWR</sequence>
<feature type="domain" description="G" evidence="9">
    <location>
        <begin position="186"/>
        <end position="293"/>
    </location>
</feature>
<dbReference type="Gene3D" id="3.40.50.300">
    <property type="entry name" value="P-loop containing nucleotide triphosphate hydrolases"/>
    <property type="match status" value="2"/>
</dbReference>
<protein>
    <recommendedName>
        <fullName evidence="2">GTPase Der</fullName>
    </recommendedName>
    <alternativeName>
        <fullName evidence="7">GTP-binding protein EngA</fullName>
    </alternativeName>
</protein>
<dbReference type="PANTHER" id="PTHR43834:SF6">
    <property type="entry name" value="GTPASE DER"/>
    <property type="match status" value="1"/>
</dbReference>
<dbReference type="AlphaFoldDB" id="A0A7S1BMN0"/>
<dbReference type="GO" id="GO:0042254">
    <property type="term" value="P:ribosome biogenesis"/>
    <property type="evidence" value="ECO:0007669"/>
    <property type="project" value="UniProtKB-KW"/>
</dbReference>
<dbReference type="EMBL" id="HBFR01027212">
    <property type="protein sequence ID" value="CAD8892448.1"/>
    <property type="molecule type" value="Transcribed_RNA"/>
</dbReference>
<feature type="domain" description="GTPase Der C-terminal KH-domain-like" evidence="10">
    <location>
        <begin position="575"/>
        <end position="654"/>
    </location>
</feature>
<dbReference type="Gene3D" id="3.30.300.20">
    <property type="match status" value="1"/>
</dbReference>
<evidence type="ECO:0000256" key="4">
    <source>
        <dbReference type="ARBA" id="ARBA00022737"/>
    </source>
</evidence>
<feature type="compositionally biased region" description="Basic residues" evidence="8">
    <location>
        <begin position="694"/>
        <end position="707"/>
    </location>
</feature>
<dbReference type="Pfam" id="PF01926">
    <property type="entry name" value="MMR_HSR1"/>
    <property type="match status" value="2"/>
</dbReference>
<dbReference type="InterPro" id="IPR015946">
    <property type="entry name" value="KH_dom-like_a/b"/>
</dbReference>
<gene>
    <name evidence="11" type="ORF">CHYS00102_LOCUS19656</name>
</gene>
<keyword evidence="3" id="KW-0690">Ribosome biogenesis</keyword>
<feature type="region of interest" description="Disordered" evidence="8">
    <location>
        <begin position="685"/>
        <end position="707"/>
    </location>
</feature>
<organism evidence="11">
    <name type="scientific">Corethron hystrix</name>
    <dbReference type="NCBI Taxonomy" id="216773"/>
    <lineage>
        <taxon>Eukaryota</taxon>
        <taxon>Sar</taxon>
        <taxon>Stramenopiles</taxon>
        <taxon>Ochrophyta</taxon>
        <taxon>Bacillariophyta</taxon>
        <taxon>Coscinodiscophyceae</taxon>
        <taxon>Corethrophycidae</taxon>
        <taxon>Corethrales</taxon>
        <taxon>Corethraceae</taxon>
        <taxon>Corethron</taxon>
    </lineage>
</organism>
<feature type="compositionally biased region" description="Basic residues" evidence="8">
    <location>
        <begin position="229"/>
        <end position="239"/>
    </location>
</feature>
<feature type="domain" description="G" evidence="9">
    <location>
        <begin position="391"/>
        <end position="512"/>
    </location>
</feature>
<dbReference type="GO" id="GO:0005525">
    <property type="term" value="F:GTP binding"/>
    <property type="evidence" value="ECO:0007669"/>
    <property type="project" value="UniProtKB-KW"/>
</dbReference>
<dbReference type="InterPro" id="IPR027417">
    <property type="entry name" value="P-loop_NTPase"/>
</dbReference>
<keyword evidence="6" id="KW-0342">GTP-binding</keyword>
<proteinExistence type="inferred from homology"/>
<dbReference type="SUPFAM" id="SSF52540">
    <property type="entry name" value="P-loop containing nucleoside triphosphate hydrolases"/>
    <property type="match status" value="2"/>
</dbReference>
<evidence type="ECO:0000313" key="11">
    <source>
        <dbReference type="EMBL" id="CAD8892448.1"/>
    </source>
</evidence>
<feature type="region of interest" description="Disordered" evidence="8">
    <location>
        <begin position="228"/>
        <end position="247"/>
    </location>
</feature>
<accession>A0A7S1BMN0</accession>
<evidence type="ECO:0000256" key="6">
    <source>
        <dbReference type="ARBA" id="ARBA00023134"/>
    </source>
</evidence>
<dbReference type="Pfam" id="PF14714">
    <property type="entry name" value="KH_dom-like"/>
    <property type="match status" value="1"/>
</dbReference>
<evidence type="ECO:0000256" key="3">
    <source>
        <dbReference type="ARBA" id="ARBA00022517"/>
    </source>
</evidence>
<dbReference type="PANTHER" id="PTHR43834">
    <property type="entry name" value="GTPASE DER"/>
    <property type="match status" value="1"/>
</dbReference>
<keyword evidence="4" id="KW-0677">Repeat</keyword>
<evidence type="ECO:0000259" key="10">
    <source>
        <dbReference type="Pfam" id="PF14714"/>
    </source>
</evidence>
<feature type="region of interest" description="Disordered" evidence="8">
    <location>
        <begin position="150"/>
        <end position="201"/>
    </location>
</feature>